<dbReference type="Gene3D" id="2.40.70.10">
    <property type="entry name" value="Acid Proteases"/>
    <property type="match status" value="1"/>
</dbReference>
<dbReference type="SUPFAM" id="SSF50630">
    <property type="entry name" value="Acid proteases"/>
    <property type="match status" value="1"/>
</dbReference>
<feature type="region of interest" description="Disordered" evidence="1">
    <location>
        <begin position="1"/>
        <end position="27"/>
    </location>
</feature>
<proteinExistence type="predicted"/>
<comment type="caution">
    <text evidence="2">The sequence shown here is derived from an EMBL/GenBank/DDBJ whole genome shotgun (WGS) entry which is preliminary data.</text>
</comment>
<reference evidence="2" key="1">
    <citation type="submission" date="2024-01" db="EMBL/GenBank/DDBJ databases">
        <authorList>
            <person name="Webb A."/>
        </authorList>
    </citation>
    <scope>NUCLEOTIDE SEQUENCE</scope>
    <source>
        <strain evidence="2">Pm1</strain>
    </source>
</reference>
<dbReference type="Pfam" id="PF08284">
    <property type="entry name" value="RVP_2"/>
    <property type="match status" value="1"/>
</dbReference>
<sequence>MSLSRDSKYGRQKRTGSVGAEHPADPETSREFAGLLTKIAPNTQSLCVTAPSDEVSLIPLKIEVTSGISLRALVDFGTSNSFIRRQSLEDSRLNYVERELPPTRMTVFLAVGASVTVSKCVVGIHYTLEGKQYDDDSIVLDPDDKFDVILGMPWLRKYWPWISWQHRSVMMPVVCSSDGHMMNVLERPQACGCTTSECDGLTCGTVVITTAQDHSVEVHYNMEPSSGACVKTQDVPKLHHSKISSGPER</sequence>
<protein>
    <recommendedName>
        <fullName evidence="4">Polyprotein</fullName>
    </recommendedName>
</protein>
<evidence type="ECO:0008006" key="4">
    <source>
        <dbReference type="Google" id="ProtNLM"/>
    </source>
</evidence>
<evidence type="ECO:0000313" key="3">
    <source>
        <dbReference type="Proteomes" id="UP001162060"/>
    </source>
</evidence>
<gene>
    <name evidence="2" type="ORF">PM001_LOCUS16989</name>
</gene>
<name>A0AAV1UB66_9STRA</name>
<dbReference type="CDD" id="cd00303">
    <property type="entry name" value="retropepsin_like"/>
    <property type="match status" value="1"/>
</dbReference>
<accession>A0AAV1UB66</accession>
<evidence type="ECO:0000256" key="1">
    <source>
        <dbReference type="SAM" id="MobiDB-lite"/>
    </source>
</evidence>
<dbReference type="AlphaFoldDB" id="A0AAV1UB66"/>
<evidence type="ECO:0000313" key="2">
    <source>
        <dbReference type="EMBL" id="CAK7931839.1"/>
    </source>
</evidence>
<dbReference type="InterPro" id="IPR021109">
    <property type="entry name" value="Peptidase_aspartic_dom_sf"/>
</dbReference>
<dbReference type="EMBL" id="CAKLBY020000187">
    <property type="protein sequence ID" value="CAK7931839.1"/>
    <property type="molecule type" value="Genomic_DNA"/>
</dbReference>
<organism evidence="2 3">
    <name type="scientific">Peronospora matthiolae</name>
    <dbReference type="NCBI Taxonomy" id="2874970"/>
    <lineage>
        <taxon>Eukaryota</taxon>
        <taxon>Sar</taxon>
        <taxon>Stramenopiles</taxon>
        <taxon>Oomycota</taxon>
        <taxon>Peronosporomycetes</taxon>
        <taxon>Peronosporales</taxon>
        <taxon>Peronosporaceae</taxon>
        <taxon>Peronospora</taxon>
    </lineage>
</organism>
<dbReference type="Proteomes" id="UP001162060">
    <property type="component" value="Unassembled WGS sequence"/>
</dbReference>